<dbReference type="Pfam" id="PF08223">
    <property type="entry name" value="PaaX_C"/>
    <property type="match status" value="1"/>
</dbReference>
<dbReference type="Gene3D" id="3.30.70.2650">
    <property type="match status" value="1"/>
</dbReference>
<dbReference type="EMBL" id="CP000267">
    <property type="protein sequence ID" value="ABD68276.1"/>
    <property type="molecule type" value="Genomic_DNA"/>
</dbReference>
<dbReference type="eggNOG" id="COG3327">
    <property type="taxonomic scope" value="Bacteria"/>
</dbReference>
<proteinExistence type="predicted"/>
<gene>
    <name evidence="2" type="ordered locus">Rfer_0524</name>
</gene>
<dbReference type="PANTHER" id="PTHR30319">
    <property type="entry name" value="PHENYLACETIC ACID REGULATOR-RELATED TRANSCRIPTIONAL REPRESSOR"/>
    <property type="match status" value="1"/>
</dbReference>
<organism evidence="2 3">
    <name type="scientific">Albidiferax ferrireducens (strain ATCC BAA-621 / DSM 15236 / T118)</name>
    <name type="common">Rhodoferax ferrireducens</name>
    <dbReference type="NCBI Taxonomy" id="338969"/>
    <lineage>
        <taxon>Bacteria</taxon>
        <taxon>Pseudomonadati</taxon>
        <taxon>Pseudomonadota</taxon>
        <taxon>Betaproteobacteria</taxon>
        <taxon>Burkholderiales</taxon>
        <taxon>Comamonadaceae</taxon>
        <taxon>Rhodoferax</taxon>
    </lineage>
</organism>
<reference evidence="3" key="1">
    <citation type="submission" date="2006-02" db="EMBL/GenBank/DDBJ databases">
        <title>Complete sequence of chromosome of Rhodoferax ferrireducens DSM 15236.</title>
        <authorList>
            <person name="Copeland A."/>
            <person name="Lucas S."/>
            <person name="Lapidus A."/>
            <person name="Barry K."/>
            <person name="Detter J.C."/>
            <person name="Glavina del Rio T."/>
            <person name="Hammon N."/>
            <person name="Israni S."/>
            <person name="Pitluck S."/>
            <person name="Brettin T."/>
            <person name="Bruce D."/>
            <person name="Han C."/>
            <person name="Tapia R."/>
            <person name="Gilna P."/>
            <person name="Kiss H."/>
            <person name="Schmutz J."/>
            <person name="Larimer F."/>
            <person name="Land M."/>
            <person name="Kyrpides N."/>
            <person name="Ivanova N."/>
            <person name="Richardson P."/>
        </authorList>
    </citation>
    <scope>NUCLEOTIDE SEQUENCE [LARGE SCALE GENOMIC DNA]</scope>
    <source>
        <strain evidence="3">ATCC BAA-621 / DSM 15236 / T118</strain>
    </source>
</reference>
<accession>Q221M7</accession>
<name>Q221M7_ALBFT</name>
<dbReference type="HOGENOM" id="CLU_088234_0_0_4"/>
<dbReference type="AlphaFoldDB" id="Q221M7"/>
<protein>
    <recommendedName>
        <fullName evidence="1">Transcriptional repressor PaaX-like C-terminal domain-containing protein</fullName>
    </recommendedName>
</protein>
<dbReference type="STRING" id="338969.Rfer_0524"/>
<dbReference type="OrthoDB" id="6380574at2"/>
<sequence>MKVNPKNLVLDLMLATGDKPMAARDAILAGALFNISENSLRVTLARLSAAGLIEAAERGAYRLGPAATDLAGEVATWRTMESRLRAWQGSHIVVHCGALGRSDRAAPQRRERALQMMGLRLLERGLYIRPDNIESDLDEVRQRLFKLGLDHNAAVFRASGLDPAREAVVHQLWNGQALTRTYRQLRAELEAWLARANQLPLDAAARESFLLGGKAIHQLVFDPLLPEPFVDTRERHAFIQAVHHFDEAGRAIWNRFFASVADTPPALHLTPQPAELETINE</sequence>
<dbReference type="Proteomes" id="UP000008332">
    <property type="component" value="Chromosome"/>
</dbReference>
<keyword evidence="3" id="KW-1185">Reference proteome</keyword>
<dbReference type="PANTHER" id="PTHR30319:SF1">
    <property type="entry name" value="TRANSCRIPTIONAL REPRESSOR PAAX"/>
    <property type="match status" value="1"/>
</dbReference>
<dbReference type="KEGG" id="rfr:Rfer_0524"/>
<feature type="domain" description="Transcriptional repressor PaaX-like C-terminal" evidence="1">
    <location>
        <begin position="173"/>
        <end position="254"/>
    </location>
</feature>
<evidence type="ECO:0000313" key="2">
    <source>
        <dbReference type="EMBL" id="ABD68276.1"/>
    </source>
</evidence>
<dbReference type="InterPro" id="IPR013225">
    <property type="entry name" value="PaaX_C"/>
</dbReference>
<dbReference type="GO" id="GO:0006351">
    <property type="term" value="P:DNA-templated transcription"/>
    <property type="evidence" value="ECO:0007669"/>
    <property type="project" value="TreeGrafter"/>
</dbReference>
<dbReference type="Gene3D" id="1.10.10.10">
    <property type="entry name" value="Winged helix-like DNA-binding domain superfamily/Winged helix DNA-binding domain"/>
    <property type="match status" value="1"/>
</dbReference>
<evidence type="ECO:0000313" key="3">
    <source>
        <dbReference type="Proteomes" id="UP000008332"/>
    </source>
</evidence>
<evidence type="ECO:0000259" key="1">
    <source>
        <dbReference type="Pfam" id="PF08223"/>
    </source>
</evidence>
<dbReference type="RefSeq" id="WP_011462849.1">
    <property type="nucleotide sequence ID" value="NC_007908.1"/>
</dbReference>
<dbReference type="InterPro" id="IPR036388">
    <property type="entry name" value="WH-like_DNA-bd_sf"/>
</dbReference>